<name>A0A6P6RTQ9_9EIME</name>
<feature type="compositionally biased region" description="Basic and acidic residues" evidence="1">
    <location>
        <begin position="850"/>
        <end position="862"/>
    </location>
</feature>
<dbReference type="GeneID" id="34617515"/>
<feature type="region of interest" description="Disordered" evidence="1">
    <location>
        <begin position="848"/>
        <end position="876"/>
    </location>
</feature>
<feature type="compositionally biased region" description="Basic and acidic residues" evidence="1">
    <location>
        <begin position="1178"/>
        <end position="1189"/>
    </location>
</feature>
<feature type="region of interest" description="Disordered" evidence="1">
    <location>
        <begin position="1281"/>
        <end position="1312"/>
    </location>
</feature>
<feature type="region of interest" description="Disordered" evidence="1">
    <location>
        <begin position="1166"/>
        <end position="1192"/>
    </location>
</feature>
<gene>
    <name evidence="3" type="primary">LOC34617515</name>
</gene>
<organism evidence="2 3">
    <name type="scientific">Cyclospora cayetanensis</name>
    <dbReference type="NCBI Taxonomy" id="88456"/>
    <lineage>
        <taxon>Eukaryota</taxon>
        <taxon>Sar</taxon>
        <taxon>Alveolata</taxon>
        <taxon>Apicomplexa</taxon>
        <taxon>Conoidasida</taxon>
        <taxon>Coccidia</taxon>
        <taxon>Eucoccidiorida</taxon>
        <taxon>Eimeriorina</taxon>
        <taxon>Eimeriidae</taxon>
        <taxon>Cyclospora</taxon>
    </lineage>
</organism>
<sequence length="1312" mass="139751">MRLFRSDLSLLNSLNSLRKIKKSATLVNSKAWITPGKKRGLDRRRRRETSLTHPANTYGPSVISSVFVDPYPYSAYIPTAGCFVKRHVAVPSLPSASSHGLPAAHVSGVTAAAATDSSASPVTAAMLSPLAVDDVFRRQTVPEIQELLRQLQLQQANDAEELRSLIGVRYLSFLEGLPEISRMQQAAHEALQEAKELGKGLCCLADALASKGINAGESRAEGKRLHQHRFLVERELPLQRSTPLDDFLFARGINASMCAAIRSPLLAVHRNAGLSTARTPVLTTLEIQEGEETLHQPQTLQRLQQQLLLFPSRVCEAVRCQQFLQALRLIHIEGAQQAASAKAVVLKLQQLQRPRKHEKPSQESGCWALAQHTVEISPALESLVRALALRHLASPNLPLPLLADAVAAATLTYLLDSWPALQDATEGAEEAVITSAAKWLLEMFFSARGEALKSLAALRGAEEGTAASGAAIDAVCGYHTRERGTLLPAVDAAEGLLVAFSASLESAAFLFSPTVADAAEQGAAACGATEGPSGGSEEPPFAVVHAAQAAFKPLSSSGTANNMVWALQALPRVFAVFAAQPCSSSKRGWGCACQCGNAEFCPRARSAAFVEHWNGPLRTWLCRLPAQEPRLSLSSVRAFWVTMPSTAQLLRALGASCANACLAVSESRMRALPLLSVPGGRGGTALATATFSGENKKCSFERFEQALRQHLADIAALFGGTRDLEELRAAVPLRAALIGSLFQSLADCAAPLVAAASAAAATAGAAAGDSHVSDAAEAPLIEDARRLEWLFVACTKAECSYQRLAPREADRNLRTWFSRVLSQGSETTPCQDRLAAFLAEWTASEPQTIELEKQRTQARDDESTGEPEAGGSAQKDRIVAATREAAKSLPSGLCFAALAGYAVSLWPFVRTAVKDLQAAWLSQKRVLSSFAPEPDEPDLGISGAAMVLLLELNRRLVTASRRLKLADLSAAPLLSFSLKAVAAEEIAIVASDAIAKAAYHPRQQSQHALFQDQSFLLQLLVDVELLAVALDAPPPSALLHTTLNAPEALPRPLQKAIENGLRSQHSAEALVKVASQGRQWLHPPLAEKLTRCVKAGFAASSSLLFALLKSNDSEAGEVSHVSATSTSGAKCSRPILLVPNERLSLLPVAPLPVFAALVRPFCDKKSDTEAQPVSSDSEQTRKEKPDQPKESVMQMHRLRLDDAVDSVSRGLQSWLKRGAPESEGVGFFPLMSGGSSSSSGASRGLAAMSVTGGGLAEVWAKQVEHVSALIGQHVESVQSRAAHSTGLNISQRSGTAQGGSLPTSPTADQRMP</sequence>
<evidence type="ECO:0000313" key="2">
    <source>
        <dbReference type="Proteomes" id="UP000515125"/>
    </source>
</evidence>
<dbReference type="RefSeq" id="XP_026190490.1">
    <property type="nucleotide sequence ID" value="XM_026334705.1"/>
</dbReference>
<keyword evidence="2" id="KW-1185">Reference proteome</keyword>
<protein>
    <submittedName>
        <fullName evidence="3">Uncharacterized protein LOC34617515</fullName>
    </submittedName>
</protein>
<dbReference type="Proteomes" id="UP000515125">
    <property type="component" value="Unplaced"/>
</dbReference>
<dbReference type="OrthoDB" id="346453at2759"/>
<proteinExistence type="predicted"/>
<evidence type="ECO:0000313" key="3">
    <source>
        <dbReference type="RefSeq" id="XP_026190490.1"/>
    </source>
</evidence>
<accession>A0A6P6RTQ9</accession>
<evidence type="ECO:0000256" key="1">
    <source>
        <dbReference type="SAM" id="MobiDB-lite"/>
    </source>
</evidence>
<reference evidence="3" key="1">
    <citation type="submission" date="2025-08" db="UniProtKB">
        <authorList>
            <consortium name="RefSeq"/>
        </authorList>
    </citation>
    <scope>IDENTIFICATION</scope>
</reference>